<evidence type="ECO:0000256" key="6">
    <source>
        <dbReference type="SAM" id="MobiDB-lite"/>
    </source>
</evidence>
<accession>A0A191ZHJ5</accession>
<sequence length="467" mass="51322">MPACLIIDDEPDIRTLIALALGRDGITCHLAADLAEARQLLDAAGEELDFCLTDMRLPDGDGLDLLEEIRDTFPTLPVAVITAHGQVDAAVRALKAGAFDFVSKPIEQLVLKRLVRDALKRRAADATTEPDDTPISRTEAPVDASPLLGESRAMQALRMTIDKVARSQAPVFIHGESGTGKELVARQIHARSGRADGPFVPVNCGAIPADLIESELFGHKKGAFTGAHQSNSGLFRAAEGGTLLLDEVAELPLSLQVKLLRVIQERKVRPVGEHSEIPVDVRILSASHQDLAAAVREGRFRHDLFYRLNVIELKVPPLRDRLDDLPILCRHILDKLAAREQCAPMDITPDALSWLASLSFEGNIRELENRLERAMALSDGDRLTRKVLSDSLMTPAAHLPAQDAHLEIPGLPSLNFGQAPHNALEAEEQRMVLNALEDTRWNRSEAARQLGMTLRQLRYRLSKWGVE</sequence>
<dbReference type="SUPFAM" id="SSF46689">
    <property type="entry name" value="Homeodomain-like"/>
    <property type="match status" value="1"/>
</dbReference>
<evidence type="ECO:0000256" key="2">
    <source>
        <dbReference type="ARBA" id="ARBA00022840"/>
    </source>
</evidence>
<dbReference type="GO" id="GO:0006355">
    <property type="term" value="P:regulation of DNA-templated transcription"/>
    <property type="evidence" value="ECO:0007669"/>
    <property type="project" value="InterPro"/>
</dbReference>
<dbReference type="SMART" id="SM00448">
    <property type="entry name" value="REC"/>
    <property type="match status" value="1"/>
</dbReference>
<gene>
    <name evidence="9" type="ORF">A9404_08210</name>
</gene>
<dbReference type="InterPro" id="IPR003593">
    <property type="entry name" value="AAA+_ATPase"/>
</dbReference>
<feature type="domain" description="Sigma-54 factor interaction" evidence="7">
    <location>
        <begin position="147"/>
        <end position="376"/>
    </location>
</feature>
<dbReference type="PROSITE" id="PS50045">
    <property type="entry name" value="SIGMA54_INTERACT_4"/>
    <property type="match status" value="1"/>
</dbReference>
<reference evidence="9 10" key="1">
    <citation type="submission" date="2016-06" db="EMBL/GenBank/DDBJ databases">
        <title>Insight into the functional genes involving in sulfur oxidation in Pearl River water.</title>
        <authorList>
            <person name="Luo J."/>
            <person name="Tan X."/>
            <person name="Lin W."/>
        </authorList>
    </citation>
    <scope>NUCLEOTIDE SEQUENCE [LARGE SCALE GENOMIC DNA]</scope>
    <source>
        <strain evidence="9 10">LS2</strain>
    </source>
</reference>
<dbReference type="Gene3D" id="3.40.50.2300">
    <property type="match status" value="1"/>
</dbReference>
<dbReference type="InterPro" id="IPR001789">
    <property type="entry name" value="Sig_transdc_resp-reg_receiver"/>
</dbReference>
<dbReference type="InterPro" id="IPR025662">
    <property type="entry name" value="Sigma_54_int_dom_ATP-bd_1"/>
</dbReference>
<dbReference type="InterPro" id="IPR002078">
    <property type="entry name" value="Sigma_54_int"/>
</dbReference>
<evidence type="ECO:0000259" key="8">
    <source>
        <dbReference type="PROSITE" id="PS50110"/>
    </source>
</evidence>
<evidence type="ECO:0000256" key="3">
    <source>
        <dbReference type="ARBA" id="ARBA00023015"/>
    </source>
</evidence>
<dbReference type="PRINTS" id="PR01590">
    <property type="entry name" value="HTHFIS"/>
</dbReference>
<dbReference type="SUPFAM" id="SSF52540">
    <property type="entry name" value="P-loop containing nucleoside triphosphate hydrolases"/>
    <property type="match status" value="1"/>
</dbReference>
<dbReference type="RefSeq" id="WP_066100082.1">
    <property type="nucleotide sequence ID" value="NZ_CP016027.1"/>
</dbReference>
<dbReference type="Gene3D" id="1.10.8.60">
    <property type="match status" value="1"/>
</dbReference>
<name>A0A191ZHJ5_9GAMM</name>
<keyword evidence="2" id="KW-0067">ATP-binding</keyword>
<dbReference type="EMBL" id="CP016027">
    <property type="protein sequence ID" value="ANJ67366.1"/>
    <property type="molecule type" value="Genomic_DNA"/>
</dbReference>
<dbReference type="CDD" id="cd00009">
    <property type="entry name" value="AAA"/>
    <property type="match status" value="1"/>
</dbReference>
<keyword evidence="10" id="KW-1185">Reference proteome</keyword>
<dbReference type="PROSITE" id="PS50110">
    <property type="entry name" value="RESPONSE_REGULATORY"/>
    <property type="match status" value="1"/>
</dbReference>
<evidence type="ECO:0000259" key="7">
    <source>
        <dbReference type="PROSITE" id="PS50045"/>
    </source>
</evidence>
<dbReference type="SMART" id="SM00382">
    <property type="entry name" value="AAA"/>
    <property type="match status" value="1"/>
</dbReference>
<dbReference type="InterPro" id="IPR009057">
    <property type="entry name" value="Homeodomain-like_sf"/>
</dbReference>
<protein>
    <submittedName>
        <fullName evidence="9">Sigma-54-dependent Fis family transcriptional regulator</fullName>
    </submittedName>
</protein>
<dbReference type="InterPro" id="IPR027417">
    <property type="entry name" value="P-loop_NTPase"/>
</dbReference>
<dbReference type="Pfam" id="PF25601">
    <property type="entry name" value="AAA_lid_14"/>
    <property type="match status" value="1"/>
</dbReference>
<feature type="region of interest" description="Disordered" evidence="6">
    <location>
        <begin position="122"/>
        <end position="141"/>
    </location>
</feature>
<organism evidence="9 10">
    <name type="scientific">Halothiobacillus diazotrophicus</name>
    <dbReference type="NCBI Taxonomy" id="1860122"/>
    <lineage>
        <taxon>Bacteria</taxon>
        <taxon>Pseudomonadati</taxon>
        <taxon>Pseudomonadota</taxon>
        <taxon>Gammaproteobacteria</taxon>
        <taxon>Chromatiales</taxon>
        <taxon>Halothiobacillaceae</taxon>
        <taxon>Halothiobacillus</taxon>
    </lineage>
</organism>
<keyword evidence="5" id="KW-0597">Phosphoprotein</keyword>
<dbReference type="Gene3D" id="1.10.10.60">
    <property type="entry name" value="Homeodomain-like"/>
    <property type="match status" value="1"/>
</dbReference>
<dbReference type="PROSITE" id="PS00675">
    <property type="entry name" value="SIGMA54_INTERACT_1"/>
    <property type="match status" value="1"/>
</dbReference>
<dbReference type="InterPro" id="IPR058031">
    <property type="entry name" value="AAA_lid_NorR"/>
</dbReference>
<dbReference type="PANTHER" id="PTHR32071">
    <property type="entry name" value="TRANSCRIPTIONAL REGULATORY PROTEIN"/>
    <property type="match status" value="1"/>
</dbReference>
<feature type="domain" description="Response regulatory" evidence="8">
    <location>
        <begin position="3"/>
        <end position="119"/>
    </location>
</feature>
<dbReference type="Proteomes" id="UP000078596">
    <property type="component" value="Chromosome"/>
</dbReference>
<dbReference type="AlphaFoldDB" id="A0A191ZHJ5"/>
<dbReference type="InterPro" id="IPR011006">
    <property type="entry name" value="CheY-like_superfamily"/>
</dbReference>
<dbReference type="Pfam" id="PF02954">
    <property type="entry name" value="HTH_8"/>
    <property type="match status" value="1"/>
</dbReference>
<evidence type="ECO:0000313" key="9">
    <source>
        <dbReference type="EMBL" id="ANJ67366.1"/>
    </source>
</evidence>
<keyword evidence="3" id="KW-0805">Transcription regulation</keyword>
<keyword evidence="4" id="KW-0804">Transcription</keyword>
<evidence type="ECO:0000256" key="5">
    <source>
        <dbReference type="PROSITE-ProRule" id="PRU00169"/>
    </source>
</evidence>
<evidence type="ECO:0000313" key="10">
    <source>
        <dbReference type="Proteomes" id="UP000078596"/>
    </source>
</evidence>
<dbReference type="InterPro" id="IPR002197">
    <property type="entry name" value="HTH_Fis"/>
</dbReference>
<dbReference type="PROSITE" id="PS00676">
    <property type="entry name" value="SIGMA54_INTERACT_2"/>
    <property type="match status" value="1"/>
</dbReference>
<proteinExistence type="predicted"/>
<dbReference type="PANTHER" id="PTHR32071:SF100">
    <property type="entry name" value="RESPONSE REGULATOR PROTEIN PILR"/>
    <property type="match status" value="1"/>
</dbReference>
<dbReference type="InterPro" id="IPR025943">
    <property type="entry name" value="Sigma_54_int_dom_ATP-bd_2"/>
</dbReference>
<feature type="modified residue" description="4-aspartylphosphate" evidence="5">
    <location>
        <position position="54"/>
    </location>
</feature>
<evidence type="ECO:0000256" key="4">
    <source>
        <dbReference type="ARBA" id="ARBA00023163"/>
    </source>
</evidence>
<dbReference type="Pfam" id="PF00072">
    <property type="entry name" value="Response_reg"/>
    <property type="match status" value="1"/>
</dbReference>
<evidence type="ECO:0000256" key="1">
    <source>
        <dbReference type="ARBA" id="ARBA00022741"/>
    </source>
</evidence>
<dbReference type="GO" id="GO:0000160">
    <property type="term" value="P:phosphorelay signal transduction system"/>
    <property type="evidence" value="ECO:0007669"/>
    <property type="project" value="InterPro"/>
</dbReference>
<dbReference type="KEGG" id="haz:A9404_08210"/>
<keyword evidence="1" id="KW-0547">Nucleotide-binding</keyword>
<dbReference type="GO" id="GO:0005524">
    <property type="term" value="F:ATP binding"/>
    <property type="evidence" value="ECO:0007669"/>
    <property type="project" value="UniProtKB-KW"/>
</dbReference>
<dbReference type="SUPFAM" id="SSF52172">
    <property type="entry name" value="CheY-like"/>
    <property type="match status" value="1"/>
</dbReference>
<dbReference type="FunFam" id="3.40.50.300:FF:000006">
    <property type="entry name" value="DNA-binding transcriptional regulator NtrC"/>
    <property type="match status" value="1"/>
</dbReference>
<dbReference type="Gene3D" id="3.40.50.300">
    <property type="entry name" value="P-loop containing nucleotide triphosphate hydrolases"/>
    <property type="match status" value="1"/>
</dbReference>
<dbReference type="Pfam" id="PF00158">
    <property type="entry name" value="Sigma54_activat"/>
    <property type="match status" value="1"/>
</dbReference>
<dbReference type="STRING" id="1860122.A9404_08210"/>
<dbReference type="GO" id="GO:0043565">
    <property type="term" value="F:sequence-specific DNA binding"/>
    <property type="evidence" value="ECO:0007669"/>
    <property type="project" value="InterPro"/>
</dbReference>
<dbReference type="OrthoDB" id="9804019at2"/>